<reference evidence="2" key="1">
    <citation type="submission" date="2022-10" db="EMBL/GenBank/DDBJ databases">
        <title>The WGS of Solirubrobacter sp. CPCC 204708.</title>
        <authorList>
            <person name="Jiang Z."/>
        </authorList>
    </citation>
    <scope>NUCLEOTIDE SEQUENCE</scope>
    <source>
        <strain evidence="2">CPCC 204708</strain>
    </source>
</reference>
<accession>A0ABT4RVJ9</accession>
<name>A0ABT4RVJ9_9ACTN</name>
<evidence type="ECO:0000313" key="2">
    <source>
        <dbReference type="EMBL" id="MDA0142561.1"/>
    </source>
</evidence>
<keyword evidence="1" id="KW-0812">Transmembrane</keyword>
<evidence type="ECO:0008006" key="4">
    <source>
        <dbReference type="Google" id="ProtNLM"/>
    </source>
</evidence>
<comment type="caution">
    <text evidence="2">The sequence shown here is derived from an EMBL/GenBank/DDBJ whole genome shotgun (WGS) entry which is preliminary data.</text>
</comment>
<evidence type="ECO:0000313" key="3">
    <source>
        <dbReference type="Proteomes" id="UP001147700"/>
    </source>
</evidence>
<keyword evidence="1" id="KW-0472">Membrane</keyword>
<evidence type="ECO:0000256" key="1">
    <source>
        <dbReference type="SAM" id="Phobius"/>
    </source>
</evidence>
<sequence length="80" mass="8935">MLDLVYLLALLSLILVGVVPGERRRVRLLGVGLAVAVLGLAFWRSALDGKWWMPLLGVLAVAAWVLVERWRDRRVRSDAA</sequence>
<dbReference type="RefSeq" id="WP_270006937.1">
    <property type="nucleotide sequence ID" value="NZ_JAPCID010000104.1"/>
</dbReference>
<feature type="transmembrane region" description="Helical" evidence="1">
    <location>
        <begin position="28"/>
        <end position="45"/>
    </location>
</feature>
<feature type="transmembrane region" description="Helical" evidence="1">
    <location>
        <begin position="6"/>
        <end position="21"/>
    </location>
</feature>
<keyword evidence="3" id="KW-1185">Reference proteome</keyword>
<dbReference type="Proteomes" id="UP001147700">
    <property type="component" value="Unassembled WGS sequence"/>
</dbReference>
<feature type="transmembrane region" description="Helical" evidence="1">
    <location>
        <begin position="51"/>
        <end position="67"/>
    </location>
</feature>
<keyword evidence="1" id="KW-1133">Transmembrane helix</keyword>
<protein>
    <recommendedName>
        <fullName evidence="4">DUF4175 domain-containing protein</fullName>
    </recommendedName>
</protein>
<proteinExistence type="predicted"/>
<dbReference type="EMBL" id="JAPCID010000104">
    <property type="protein sequence ID" value="MDA0142561.1"/>
    <property type="molecule type" value="Genomic_DNA"/>
</dbReference>
<gene>
    <name evidence="2" type="ORF">OJ962_34065</name>
</gene>
<organism evidence="2 3">
    <name type="scientific">Solirubrobacter deserti</name>
    <dbReference type="NCBI Taxonomy" id="2282478"/>
    <lineage>
        <taxon>Bacteria</taxon>
        <taxon>Bacillati</taxon>
        <taxon>Actinomycetota</taxon>
        <taxon>Thermoleophilia</taxon>
        <taxon>Solirubrobacterales</taxon>
        <taxon>Solirubrobacteraceae</taxon>
        <taxon>Solirubrobacter</taxon>
    </lineage>
</organism>